<reference evidence="2" key="1">
    <citation type="submission" date="2022-05" db="EMBL/GenBank/DDBJ databases">
        <authorList>
            <person name="Park J.-S."/>
        </authorList>
    </citation>
    <scope>NUCLEOTIDE SEQUENCE</scope>
    <source>
        <strain evidence="2">2012CJ41-6</strain>
    </source>
</reference>
<organism evidence="2 3">
    <name type="scientific">Ruegeria spongiae</name>
    <dbReference type="NCBI Taxonomy" id="2942209"/>
    <lineage>
        <taxon>Bacteria</taxon>
        <taxon>Pseudomonadati</taxon>
        <taxon>Pseudomonadota</taxon>
        <taxon>Alphaproteobacteria</taxon>
        <taxon>Rhodobacterales</taxon>
        <taxon>Roseobacteraceae</taxon>
        <taxon>Ruegeria</taxon>
    </lineage>
</organism>
<dbReference type="SUPFAM" id="SSF52833">
    <property type="entry name" value="Thioredoxin-like"/>
    <property type="match status" value="1"/>
</dbReference>
<dbReference type="SUPFAM" id="SSF47616">
    <property type="entry name" value="GST C-terminal domain-like"/>
    <property type="match status" value="1"/>
</dbReference>
<dbReference type="Gene3D" id="1.20.1050.10">
    <property type="match status" value="1"/>
</dbReference>
<protein>
    <submittedName>
        <fullName evidence="2">Glutathione S-transferase family protein</fullName>
    </submittedName>
</protein>
<sequence>MLTIYAIPHSLYCAKLRIALRHKQLVWQEELPPDGVGSDKYRSIIPSGNLPTLKDGEFILGDSEAIIEYLEEAYPTNPLMPENPRQRAKYREMSRFHDTRLEPALRLFFPLVDPATRDQDIIGAAIIAMNARLQQLDTMLSGFDHERLRLFDCGYPITFVWLRVITDRLGTAVQWPENVVAYDTWLKSTPAIAEEIASYMPHVEDWLAIKLGASQ</sequence>
<evidence type="ECO:0000313" key="3">
    <source>
        <dbReference type="Proteomes" id="UP001203880"/>
    </source>
</evidence>
<dbReference type="RefSeq" id="WP_249706900.1">
    <property type="nucleotide sequence ID" value="NZ_JAMFMB010000003.1"/>
</dbReference>
<name>A0ABT0PYD0_9RHOB</name>
<dbReference type="PROSITE" id="PS50404">
    <property type="entry name" value="GST_NTER"/>
    <property type="match status" value="1"/>
</dbReference>
<dbReference type="Proteomes" id="UP001203880">
    <property type="component" value="Unassembled WGS sequence"/>
</dbReference>
<dbReference type="Pfam" id="PF13417">
    <property type="entry name" value="GST_N_3"/>
    <property type="match status" value="1"/>
</dbReference>
<dbReference type="PANTHER" id="PTHR42673:SF4">
    <property type="entry name" value="MALEYLACETOACETATE ISOMERASE"/>
    <property type="match status" value="1"/>
</dbReference>
<dbReference type="Gene3D" id="3.40.30.10">
    <property type="entry name" value="Glutaredoxin"/>
    <property type="match status" value="1"/>
</dbReference>
<dbReference type="CDD" id="cd00570">
    <property type="entry name" value="GST_N_family"/>
    <property type="match status" value="1"/>
</dbReference>
<proteinExistence type="predicted"/>
<dbReference type="PANTHER" id="PTHR42673">
    <property type="entry name" value="MALEYLACETOACETATE ISOMERASE"/>
    <property type="match status" value="1"/>
</dbReference>
<dbReference type="InterPro" id="IPR004045">
    <property type="entry name" value="Glutathione_S-Trfase_N"/>
</dbReference>
<dbReference type="EMBL" id="JAMFMB010000003">
    <property type="protein sequence ID" value="MCL6282623.1"/>
    <property type="molecule type" value="Genomic_DNA"/>
</dbReference>
<gene>
    <name evidence="2" type="ORF">M3P21_03690</name>
</gene>
<feature type="domain" description="GST N-terminal" evidence="1">
    <location>
        <begin position="1"/>
        <end position="78"/>
    </location>
</feature>
<dbReference type="InterPro" id="IPR036249">
    <property type="entry name" value="Thioredoxin-like_sf"/>
</dbReference>
<accession>A0ABT0PYD0</accession>
<evidence type="ECO:0000259" key="1">
    <source>
        <dbReference type="PROSITE" id="PS50404"/>
    </source>
</evidence>
<dbReference type="InterPro" id="IPR036282">
    <property type="entry name" value="Glutathione-S-Trfase_C_sf"/>
</dbReference>
<evidence type="ECO:0000313" key="2">
    <source>
        <dbReference type="EMBL" id="MCL6282623.1"/>
    </source>
</evidence>
<comment type="caution">
    <text evidence="2">The sequence shown here is derived from an EMBL/GenBank/DDBJ whole genome shotgun (WGS) entry which is preliminary data.</text>
</comment>
<keyword evidence="3" id="KW-1185">Reference proteome</keyword>